<proteinExistence type="predicted"/>
<dbReference type="EMBL" id="MAKX01000002">
    <property type="protein sequence ID" value="OCK42937.1"/>
    <property type="molecule type" value="Genomic_DNA"/>
</dbReference>
<keyword evidence="1" id="KW-0812">Transmembrane</keyword>
<feature type="transmembrane region" description="Helical" evidence="1">
    <location>
        <begin position="12"/>
        <end position="34"/>
    </location>
</feature>
<dbReference type="RefSeq" id="WP_068704460.1">
    <property type="nucleotide sequence ID" value="NZ_JAUOSW010000002.1"/>
</dbReference>
<evidence type="ECO:0000313" key="3">
    <source>
        <dbReference type="Proteomes" id="UP000093186"/>
    </source>
</evidence>
<evidence type="ECO:0000256" key="1">
    <source>
        <dbReference type="SAM" id="Phobius"/>
    </source>
</evidence>
<keyword evidence="3" id="KW-1185">Reference proteome</keyword>
<feature type="transmembrane region" description="Helical" evidence="1">
    <location>
        <begin position="54"/>
        <end position="71"/>
    </location>
</feature>
<organism evidence="2 3">
    <name type="scientific">Tenacibaculum soleae</name>
    <dbReference type="NCBI Taxonomy" id="447689"/>
    <lineage>
        <taxon>Bacteria</taxon>
        <taxon>Pseudomonadati</taxon>
        <taxon>Bacteroidota</taxon>
        <taxon>Flavobacteriia</taxon>
        <taxon>Flavobacteriales</taxon>
        <taxon>Flavobacteriaceae</taxon>
        <taxon>Tenacibaculum</taxon>
    </lineage>
</organism>
<dbReference type="OrthoDB" id="582675at2"/>
<dbReference type="STRING" id="447689.BA195_08530"/>
<name>A0A1B9XZF2_9FLAO</name>
<gene>
    <name evidence="2" type="ORF">BA195_08530</name>
</gene>
<dbReference type="AlphaFoldDB" id="A0A1B9XZF2"/>
<protein>
    <recommendedName>
        <fullName evidence="4">Bacterial Pleckstrin homology domain-containing protein</fullName>
    </recommendedName>
</protein>
<dbReference type="Proteomes" id="UP000093186">
    <property type="component" value="Unassembled WGS sequence"/>
</dbReference>
<dbReference type="Pfam" id="PF19638">
    <property type="entry name" value="DUF6141"/>
    <property type="match status" value="1"/>
</dbReference>
<evidence type="ECO:0000313" key="2">
    <source>
        <dbReference type="EMBL" id="OCK42937.1"/>
    </source>
</evidence>
<comment type="caution">
    <text evidence="2">The sequence shown here is derived from an EMBL/GenBank/DDBJ whole genome shotgun (WGS) entry which is preliminary data.</text>
</comment>
<accession>A0A1B9XZF2</accession>
<keyword evidence="1" id="KW-0472">Membrane</keyword>
<keyword evidence="1" id="KW-1133">Transmembrane helix</keyword>
<evidence type="ECO:0008006" key="4">
    <source>
        <dbReference type="Google" id="ProtNLM"/>
    </source>
</evidence>
<dbReference type="InterPro" id="IPR046139">
    <property type="entry name" value="DUF6141"/>
</dbReference>
<sequence>MKVFKEEQRFSQTWLILIIILCTITPFLIGVYGIYQQIINKTPFGDKPMSDSGLILFTISMLLVSLLIFIFKLKTRIDEIGIHYQFFPFHLKDKTTYWSDINKIYIRTYNPIGEFGGWGIKNGSYTISGNIGIQLDLKDGKKVLIGTKKENEVKQVLVNYNTKIKTS</sequence>
<reference evidence="2 3" key="1">
    <citation type="submission" date="2016-06" db="EMBL/GenBank/DDBJ databases">
        <title>Draft Genome Sequence of Tenacibaculum soleae UCD-KL19.</title>
        <authorList>
            <person name="Eisen J.A."/>
            <person name="Coil D.A."/>
            <person name="Lujan K.M."/>
        </authorList>
    </citation>
    <scope>NUCLEOTIDE SEQUENCE [LARGE SCALE GENOMIC DNA]</scope>
    <source>
        <strain evidence="2 3">UCD-KL19</strain>
    </source>
</reference>